<organism evidence="1 2">
    <name type="scientific">Arcticibacter svalbardensis MN12-7</name>
    <dbReference type="NCBI Taxonomy" id="1150600"/>
    <lineage>
        <taxon>Bacteria</taxon>
        <taxon>Pseudomonadati</taxon>
        <taxon>Bacteroidota</taxon>
        <taxon>Sphingobacteriia</taxon>
        <taxon>Sphingobacteriales</taxon>
        <taxon>Sphingobacteriaceae</taxon>
        <taxon>Arcticibacter</taxon>
    </lineage>
</organism>
<dbReference type="PANTHER" id="PTHR30432:SF1">
    <property type="entry name" value="DNA-BINDING TRANSCRIPTIONAL DUAL REGULATOR MODE"/>
    <property type="match status" value="1"/>
</dbReference>
<dbReference type="PANTHER" id="PTHR30432">
    <property type="entry name" value="TRANSCRIPTIONAL REGULATOR MODE"/>
    <property type="match status" value="1"/>
</dbReference>
<dbReference type="InterPro" id="IPR051815">
    <property type="entry name" value="Molybdate_resp_trans_reg"/>
</dbReference>
<dbReference type="eggNOG" id="COG2005">
    <property type="taxonomic scope" value="Bacteria"/>
</dbReference>
<reference evidence="1 2" key="1">
    <citation type="journal article" date="2013" name="Genome Announc.">
        <title>Draft Genome Sequence of Arcticibacter svalbardensis Strain MN12-7T, a Member of the Family Sphingobacteriaceae Isolated from an Arctic Soil Sample.</title>
        <authorList>
            <person name="Shivaji S."/>
            <person name="Ara S."/>
            <person name="Prasad S."/>
            <person name="Manasa B.P."/>
            <person name="Begum Z."/>
            <person name="Singh A."/>
            <person name="Kumar Pinnaka A."/>
        </authorList>
    </citation>
    <scope>NUCLEOTIDE SEQUENCE [LARGE SCALE GENOMIC DNA]</scope>
    <source>
        <strain evidence="1 2">MN12-7</strain>
    </source>
</reference>
<dbReference type="Gene3D" id="1.10.10.10">
    <property type="entry name" value="Winged helix-like DNA-binding domain superfamily/Winged helix DNA-binding domain"/>
    <property type="match status" value="1"/>
</dbReference>
<dbReference type="OrthoDB" id="9805928at2"/>
<dbReference type="AlphaFoldDB" id="R9GR09"/>
<sequence>MIEVECRIFIKKDKQIYLDQTKINLLLHIQQNGSLRSAAKIMGISYQHAWNLINDMNTVAVEPLIIKQRGGTSGGGATLTSSGLRVLNEYQQIEKQVNVFVKQINAEINM</sequence>
<comment type="caution">
    <text evidence="1">The sequence shown here is derived from an EMBL/GenBank/DDBJ whole genome shotgun (WGS) entry which is preliminary data.</text>
</comment>
<dbReference type="SUPFAM" id="SSF46785">
    <property type="entry name" value="Winged helix' DNA-binding domain"/>
    <property type="match status" value="1"/>
</dbReference>
<dbReference type="Proteomes" id="UP000014174">
    <property type="component" value="Unassembled WGS sequence"/>
</dbReference>
<dbReference type="InterPro" id="IPR036388">
    <property type="entry name" value="WH-like_DNA-bd_sf"/>
</dbReference>
<evidence type="ECO:0000313" key="1">
    <source>
        <dbReference type="EMBL" id="EOR94267.1"/>
    </source>
</evidence>
<accession>R9GR09</accession>
<dbReference type="STRING" id="1150600.ADIARSV_2508"/>
<dbReference type="EMBL" id="AQPN01000090">
    <property type="protein sequence ID" value="EOR94267.1"/>
    <property type="molecule type" value="Genomic_DNA"/>
</dbReference>
<dbReference type="RefSeq" id="WP_016195739.1">
    <property type="nucleotide sequence ID" value="NZ_AQPN01000090.1"/>
</dbReference>
<gene>
    <name evidence="1" type="ORF">ADIARSV_2508</name>
</gene>
<name>R9GR09_9SPHI</name>
<evidence type="ECO:0000313" key="2">
    <source>
        <dbReference type="Proteomes" id="UP000014174"/>
    </source>
</evidence>
<dbReference type="InterPro" id="IPR036390">
    <property type="entry name" value="WH_DNA-bd_sf"/>
</dbReference>
<keyword evidence="2" id="KW-1185">Reference proteome</keyword>
<proteinExistence type="predicted"/>
<protein>
    <submittedName>
        <fullName evidence="1">Molybdenum-binding transcriptional regulator, ModE family</fullName>
    </submittedName>
</protein>